<evidence type="ECO:0000313" key="3">
    <source>
        <dbReference type="Proteomes" id="UP000322553"/>
    </source>
</evidence>
<dbReference type="Proteomes" id="UP000322553">
    <property type="component" value="Chromosome"/>
</dbReference>
<dbReference type="KEGG" id="kuy:FY550_05395"/>
<organism evidence="2 3">
    <name type="scientific">Kushneria phosphatilytica</name>
    <dbReference type="NCBI Taxonomy" id="657387"/>
    <lineage>
        <taxon>Bacteria</taxon>
        <taxon>Pseudomonadati</taxon>
        <taxon>Pseudomonadota</taxon>
        <taxon>Gammaproteobacteria</taxon>
        <taxon>Oceanospirillales</taxon>
        <taxon>Halomonadaceae</taxon>
        <taxon>Kushneria</taxon>
    </lineage>
</organism>
<dbReference type="InterPro" id="IPR027266">
    <property type="entry name" value="TrmE/GcvT-like"/>
</dbReference>
<dbReference type="RefSeq" id="WP_084387929.1">
    <property type="nucleotide sequence ID" value="NZ_CP043420.1"/>
</dbReference>
<accession>A0A5C0ZWT9</accession>
<dbReference type="GO" id="GO:0008115">
    <property type="term" value="F:sarcosine oxidase activity"/>
    <property type="evidence" value="ECO:0007669"/>
    <property type="project" value="InterPro"/>
</dbReference>
<name>A0A5C0ZWT9_9GAMM</name>
<dbReference type="EMBL" id="CP043420">
    <property type="protein sequence ID" value="QEL10621.1"/>
    <property type="molecule type" value="Genomic_DNA"/>
</dbReference>
<dbReference type="Pfam" id="PF04268">
    <property type="entry name" value="SoxG"/>
    <property type="match status" value="1"/>
</dbReference>
<dbReference type="SUPFAM" id="SSF103025">
    <property type="entry name" value="Folate-binding domain"/>
    <property type="match status" value="1"/>
</dbReference>
<feature type="region of interest" description="Disordered" evidence="1">
    <location>
        <begin position="1"/>
        <end position="38"/>
    </location>
</feature>
<protein>
    <submittedName>
        <fullName evidence="2">Sarcosine oxidase subunit gamma family protein</fullName>
    </submittedName>
</protein>
<proteinExistence type="predicted"/>
<gene>
    <name evidence="2" type="primary">soxG</name>
    <name evidence="2" type="ORF">FY550_05395</name>
</gene>
<keyword evidence="3" id="KW-1185">Reference proteome</keyword>
<dbReference type="Gene3D" id="3.30.1360.120">
    <property type="entry name" value="Probable tRNA modification gtpase trme, domain 1"/>
    <property type="match status" value="1"/>
</dbReference>
<dbReference type="AlphaFoldDB" id="A0A5C0ZWT9"/>
<dbReference type="InterPro" id="IPR006280">
    <property type="entry name" value="SoxG_het"/>
</dbReference>
<reference evidence="2 3" key="1">
    <citation type="submission" date="2019-08" db="EMBL/GenBank/DDBJ databases">
        <title>Complete genome sequence of Kushneria sp. YCWA18, a halophilic phosphate-solubilizing bacterium isolated from Daqiao saltern in China.</title>
        <authorList>
            <person name="Du G.-X."/>
            <person name="Qu L.-Y."/>
        </authorList>
    </citation>
    <scope>NUCLEOTIDE SEQUENCE [LARGE SCALE GENOMIC DNA]</scope>
    <source>
        <strain evidence="2 3">YCWA18</strain>
    </source>
</reference>
<dbReference type="NCBIfam" id="TIGR01375">
    <property type="entry name" value="soxG"/>
    <property type="match status" value="1"/>
</dbReference>
<dbReference type="InterPro" id="IPR007375">
    <property type="entry name" value="SoxG"/>
</dbReference>
<evidence type="ECO:0000313" key="2">
    <source>
        <dbReference type="EMBL" id="QEL10621.1"/>
    </source>
</evidence>
<sequence>MSEFAVFDPHPVRSGSAEESADSLDGVRTQSPLHDAASPVSLSAQEQAGVLLGERAFLGHLVIRGSADDPDFVSGIEKVLGVALPVTPMTSTVGEMARLHWRSPDEWLLIVPGGEEYRLELALRETLGGHVAVVDVSGGQTVIMLSGAKAREVLMKSAPVDVHPRAFPVGRSVTTCFARAQAMICRVGEAQWELVIRRSYADYLWQWLLDSATEYGVARQG</sequence>
<dbReference type="OrthoDB" id="9814782at2"/>
<dbReference type="Gene3D" id="3.30.70.1520">
    <property type="entry name" value="Heterotetrameric sarcosine oxidase"/>
    <property type="match status" value="1"/>
</dbReference>
<evidence type="ECO:0000256" key="1">
    <source>
        <dbReference type="SAM" id="MobiDB-lite"/>
    </source>
</evidence>
<dbReference type="GO" id="GO:1901053">
    <property type="term" value="P:sarcosine catabolic process"/>
    <property type="evidence" value="ECO:0007669"/>
    <property type="project" value="InterPro"/>
</dbReference>